<dbReference type="Proteomes" id="UP000824469">
    <property type="component" value="Unassembled WGS sequence"/>
</dbReference>
<evidence type="ECO:0000313" key="1">
    <source>
        <dbReference type="EMBL" id="KAH9305690.1"/>
    </source>
</evidence>
<protein>
    <submittedName>
        <fullName evidence="1">Uncharacterized protein</fullName>
    </submittedName>
</protein>
<keyword evidence="2" id="KW-1185">Reference proteome</keyword>
<accession>A0AA38KU63</accession>
<gene>
    <name evidence="1" type="ORF">KI387_010094</name>
</gene>
<feature type="non-terminal residue" evidence="1">
    <location>
        <position position="1"/>
    </location>
</feature>
<name>A0AA38KU63_TAXCH</name>
<sequence>IHPSADVGSFLKDSKMVYEPHYRMHISAVLEKMGNSSPFGPVFSCLHAQSIMHLSSKLSYLGCQLK</sequence>
<proteinExistence type="predicted"/>
<comment type="caution">
    <text evidence="1">The sequence shown here is derived from an EMBL/GenBank/DDBJ whole genome shotgun (WGS) entry which is preliminary data.</text>
</comment>
<organism evidence="1 2">
    <name type="scientific">Taxus chinensis</name>
    <name type="common">Chinese yew</name>
    <name type="synonym">Taxus wallichiana var. chinensis</name>
    <dbReference type="NCBI Taxonomy" id="29808"/>
    <lineage>
        <taxon>Eukaryota</taxon>
        <taxon>Viridiplantae</taxon>
        <taxon>Streptophyta</taxon>
        <taxon>Embryophyta</taxon>
        <taxon>Tracheophyta</taxon>
        <taxon>Spermatophyta</taxon>
        <taxon>Pinopsida</taxon>
        <taxon>Pinidae</taxon>
        <taxon>Conifers II</taxon>
        <taxon>Cupressales</taxon>
        <taxon>Taxaceae</taxon>
        <taxon>Taxus</taxon>
    </lineage>
</organism>
<reference evidence="1 2" key="1">
    <citation type="journal article" date="2021" name="Nat. Plants">
        <title>The Taxus genome provides insights into paclitaxel biosynthesis.</title>
        <authorList>
            <person name="Xiong X."/>
            <person name="Gou J."/>
            <person name="Liao Q."/>
            <person name="Li Y."/>
            <person name="Zhou Q."/>
            <person name="Bi G."/>
            <person name="Li C."/>
            <person name="Du R."/>
            <person name="Wang X."/>
            <person name="Sun T."/>
            <person name="Guo L."/>
            <person name="Liang H."/>
            <person name="Lu P."/>
            <person name="Wu Y."/>
            <person name="Zhang Z."/>
            <person name="Ro D.K."/>
            <person name="Shang Y."/>
            <person name="Huang S."/>
            <person name="Yan J."/>
        </authorList>
    </citation>
    <scope>NUCLEOTIDE SEQUENCE [LARGE SCALE GENOMIC DNA]</scope>
    <source>
        <strain evidence="1">Ta-2019</strain>
    </source>
</reference>
<feature type="non-terminal residue" evidence="1">
    <location>
        <position position="66"/>
    </location>
</feature>
<dbReference type="AlphaFoldDB" id="A0AA38KU63"/>
<dbReference type="EMBL" id="JAHRHJ020000008">
    <property type="protein sequence ID" value="KAH9305690.1"/>
    <property type="molecule type" value="Genomic_DNA"/>
</dbReference>
<evidence type="ECO:0000313" key="2">
    <source>
        <dbReference type="Proteomes" id="UP000824469"/>
    </source>
</evidence>